<accession>A0A0A8YGG3</accession>
<proteinExistence type="predicted"/>
<evidence type="ECO:0000313" key="1">
    <source>
        <dbReference type="EMBL" id="JAD24390.1"/>
    </source>
</evidence>
<dbReference type="EMBL" id="GBRH01273505">
    <property type="protein sequence ID" value="JAD24390.1"/>
    <property type="molecule type" value="Transcribed_RNA"/>
</dbReference>
<organism evidence="1">
    <name type="scientific">Arundo donax</name>
    <name type="common">Giant reed</name>
    <name type="synonym">Donax arundinaceus</name>
    <dbReference type="NCBI Taxonomy" id="35708"/>
    <lineage>
        <taxon>Eukaryota</taxon>
        <taxon>Viridiplantae</taxon>
        <taxon>Streptophyta</taxon>
        <taxon>Embryophyta</taxon>
        <taxon>Tracheophyta</taxon>
        <taxon>Spermatophyta</taxon>
        <taxon>Magnoliopsida</taxon>
        <taxon>Liliopsida</taxon>
        <taxon>Poales</taxon>
        <taxon>Poaceae</taxon>
        <taxon>PACMAD clade</taxon>
        <taxon>Arundinoideae</taxon>
        <taxon>Arundineae</taxon>
        <taxon>Arundo</taxon>
    </lineage>
</organism>
<reference evidence="1" key="2">
    <citation type="journal article" date="2015" name="Data Brief">
        <title>Shoot transcriptome of the giant reed, Arundo donax.</title>
        <authorList>
            <person name="Barrero R.A."/>
            <person name="Guerrero F.D."/>
            <person name="Moolhuijzen P."/>
            <person name="Goolsby J.A."/>
            <person name="Tidwell J."/>
            <person name="Bellgard S.E."/>
            <person name="Bellgard M.I."/>
        </authorList>
    </citation>
    <scope>NUCLEOTIDE SEQUENCE</scope>
    <source>
        <tissue evidence="1">Shoot tissue taken approximately 20 cm above the soil surface</tissue>
    </source>
</reference>
<dbReference type="AlphaFoldDB" id="A0A0A8YGG3"/>
<protein>
    <submittedName>
        <fullName evidence="1">Uncharacterized protein</fullName>
    </submittedName>
</protein>
<name>A0A0A8YGG3_ARUDO</name>
<reference evidence="1" key="1">
    <citation type="submission" date="2014-09" db="EMBL/GenBank/DDBJ databases">
        <authorList>
            <person name="Magalhaes I.L.F."/>
            <person name="Oliveira U."/>
            <person name="Santos F.R."/>
            <person name="Vidigal T.H.D.A."/>
            <person name="Brescovit A.D."/>
            <person name="Santos A.J."/>
        </authorList>
    </citation>
    <scope>NUCLEOTIDE SEQUENCE</scope>
    <source>
        <tissue evidence="1">Shoot tissue taken approximately 20 cm above the soil surface</tissue>
    </source>
</reference>
<sequence length="33" mass="3746">MLAKESSILLLNMSSTSNWVFQATLQYKQPSTQ</sequence>